<dbReference type="PROSITE" id="PS50114">
    <property type="entry name" value="GATA_ZN_FINGER_2"/>
    <property type="match status" value="1"/>
</dbReference>
<dbReference type="Gene3D" id="3.30.50.10">
    <property type="entry name" value="Erythroid Transcription Factor GATA-1, subunit A"/>
    <property type="match status" value="1"/>
</dbReference>
<dbReference type="GO" id="GO:0000981">
    <property type="term" value="F:DNA-binding transcription factor activity, RNA polymerase II-specific"/>
    <property type="evidence" value="ECO:0007669"/>
    <property type="project" value="TreeGrafter"/>
</dbReference>
<feature type="compositionally biased region" description="Low complexity" evidence="9">
    <location>
        <begin position="94"/>
        <end position="115"/>
    </location>
</feature>
<dbReference type="GO" id="GO:0008270">
    <property type="term" value="F:zinc ion binding"/>
    <property type="evidence" value="ECO:0007669"/>
    <property type="project" value="UniProtKB-KW"/>
</dbReference>
<protein>
    <recommendedName>
        <fullName evidence="10">GATA-type domain-containing protein</fullName>
    </recommendedName>
</protein>
<dbReference type="RefSeq" id="XP_051607924.1">
    <property type="nucleotide sequence ID" value="XM_051753162.1"/>
</dbReference>
<evidence type="ECO:0000313" key="11">
    <source>
        <dbReference type="EMBL" id="KAI5955581.1"/>
    </source>
</evidence>
<evidence type="ECO:0000256" key="1">
    <source>
        <dbReference type="ARBA" id="ARBA00004123"/>
    </source>
</evidence>
<accession>A0AAD5FXW6</accession>
<dbReference type="PRINTS" id="PR00619">
    <property type="entry name" value="GATAZNFINGER"/>
</dbReference>
<organism evidence="11 12">
    <name type="scientific">Candida theae</name>
    <dbReference type="NCBI Taxonomy" id="1198502"/>
    <lineage>
        <taxon>Eukaryota</taxon>
        <taxon>Fungi</taxon>
        <taxon>Dikarya</taxon>
        <taxon>Ascomycota</taxon>
        <taxon>Saccharomycotina</taxon>
        <taxon>Pichiomycetes</taxon>
        <taxon>Debaryomycetaceae</taxon>
        <taxon>Candida/Lodderomyces clade</taxon>
        <taxon>Candida</taxon>
    </lineage>
</organism>
<dbReference type="GeneID" id="76151772"/>
<feature type="domain" description="GATA-type" evidence="10">
    <location>
        <begin position="332"/>
        <end position="375"/>
    </location>
</feature>
<feature type="region of interest" description="Disordered" evidence="9">
    <location>
        <begin position="246"/>
        <end position="332"/>
    </location>
</feature>
<dbReference type="InterPro" id="IPR013860">
    <property type="entry name" value="AreA_GATA"/>
</dbReference>
<feature type="compositionally biased region" description="Polar residues" evidence="9">
    <location>
        <begin position="440"/>
        <end position="450"/>
    </location>
</feature>
<feature type="compositionally biased region" description="Polar residues" evidence="9">
    <location>
        <begin position="286"/>
        <end position="302"/>
    </location>
</feature>
<feature type="compositionally biased region" description="Basic residues" evidence="9">
    <location>
        <begin position="552"/>
        <end position="567"/>
    </location>
</feature>
<dbReference type="SMART" id="SM00401">
    <property type="entry name" value="ZnF_GATA"/>
    <property type="match status" value="1"/>
</dbReference>
<feature type="compositionally biased region" description="Polar residues" evidence="9">
    <location>
        <begin position="473"/>
        <end position="482"/>
    </location>
</feature>
<keyword evidence="5" id="KW-0805">Transcription regulation</keyword>
<dbReference type="Pfam" id="PF00320">
    <property type="entry name" value="GATA"/>
    <property type="match status" value="1"/>
</dbReference>
<keyword evidence="3 8" id="KW-0863">Zinc-finger</keyword>
<feature type="region of interest" description="Disordered" evidence="9">
    <location>
        <begin position="1"/>
        <end position="50"/>
    </location>
</feature>
<dbReference type="GO" id="GO:0000978">
    <property type="term" value="F:RNA polymerase II cis-regulatory region sequence-specific DNA binding"/>
    <property type="evidence" value="ECO:0007669"/>
    <property type="project" value="TreeGrafter"/>
</dbReference>
<feature type="compositionally biased region" description="Low complexity" evidence="9">
    <location>
        <begin position="451"/>
        <end position="472"/>
    </location>
</feature>
<dbReference type="AlphaFoldDB" id="A0AAD5FXW6"/>
<evidence type="ECO:0000256" key="2">
    <source>
        <dbReference type="ARBA" id="ARBA00022723"/>
    </source>
</evidence>
<evidence type="ECO:0000256" key="3">
    <source>
        <dbReference type="ARBA" id="ARBA00022771"/>
    </source>
</evidence>
<feature type="region of interest" description="Disordered" evidence="9">
    <location>
        <begin position="551"/>
        <end position="634"/>
    </location>
</feature>
<evidence type="ECO:0000256" key="4">
    <source>
        <dbReference type="ARBA" id="ARBA00022833"/>
    </source>
</evidence>
<dbReference type="GO" id="GO:0000122">
    <property type="term" value="P:negative regulation of transcription by RNA polymerase II"/>
    <property type="evidence" value="ECO:0007669"/>
    <property type="project" value="TreeGrafter"/>
</dbReference>
<feature type="compositionally biased region" description="Low complexity" evidence="9">
    <location>
        <begin position="128"/>
        <end position="144"/>
    </location>
</feature>
<evidence type="ECO:0000256" key="7">
    <source>
        <dbReference type="ARBA" id="ARBA00023242"/>
    </source>
</evidence>
<dbReference type="Pfam" id="PF08550">
    <property type="entry name" value="GATA_AreA"/>
    <property type="match status" value="1"/>
</dbReference>
<feature type="compositionally biased region" description="Low complexity" evidence="9">
    <location>
        <begin position="263"/>
        <end position="285"/>
    </location>
</feature>
<dbReference type="GO" id="GO:0005634">
    <property type="term" value="C:nucleus"/>
    <property type="evidence" value="ECO:0007669"/>
    <property type="project" value="UniProtKB-SubCell"/>
</dbReference>
<sequence length="641" mass="69854">MDKQNHLTANTQAKQDQRHHSHTSTSQNMSTTTPAIASSSTSNESPSIHDLILDNDNASMDIFKMYQHKSYLPHNQRISNLAWRIQNKKILVHNNNSTRNNVTSSSTSGRASNSACVSKPMVRKDSGSRNNNNSGASTTNAPTSNIVHNINKSATVSTEARPGLVGDSRNEPNMDDFDYVAHIRRISQEESKVGLADARARGIDDADGTNNEQSNNYLSTYINNLESNLKNSSSVQPNASITTKASQILPPSVQHSKSISGISAPFTTKPATPSSSSTMSTPRLTQTQTPTAAKPSTNKFAASSTSNTSPSSVSGSGISIKNRHNSLPNNGRKKILQCTNCETRTTPLWRKSNNGDLLCNACGLFYKLHGTLRPLRRGQGTNSNAGSSPFAMRNSNDKIIGNTNIDLLSSEYTVGSGGDGKFDMNGINSSSGGFIGSSSAPVPSQFGQSRQPQHPSSHLQHQQLQQLQQHHSFNTPQTQSSVDMDIDPHSKFDASRDHNDDNGNKDRGNDNTLSSFTNQQIEKLLNSNLFDSSSDSNTNAVLFQQEAPFQSHLHHHHHHHHHHHQHQHHDEFDLLDPNGLPPPSSSNEAPPLGINDGAHGLDGAVFKEPFQSHSESHASPGQFMEDGTIQDSGDNWNWLRF</sequence>
<evidence type="ECO:0000259" key="10">
    <source>
        <dbReference type="PROSITE" id="PS50114"/>
    </source>
</evidence>
<dbReference type="CDD" id="cd00202">
    <property type="entry name" value="ZnF_GATA"/>
    <property type="match status" value="1"/>
</dbReference>
<evidence type="ECO:0000256" key="8">
    <source>
        <dbReference type="PROSITE-ProRule" id="PRU00094"/>
    </source>
</evidence>
<feature type="compositionally biased region" description="Low complexity" evidence="9">
    <location>
        <begin position="303"/>
        <end position="320"/>
    </location>
</feature>
<proteinExistence type="predicted"/>
<keyword evidence="12" id="KW-1185">Reference proteome</keyword>
<keyword evidence="7" id="KW-0539">Nucleus</keyword>
<evidence type="ECO:0000313" key="12">
    <source>
        <dbReference type="Proteomes" id="UP001204833"/>
    </source>
</evidence>
<dbReference type="Proteomes" id="UP001204833">
    <property type="component" value="Unassembled WGS sequence"/>
</dbReference>
<dbReference type="SUPFAM" id="SSF57716">
    <property type="entry name" value="Glucocorticoid receptor-like (DNA-binding domain)"/>
    <property type="match status" value="1"/>
</dbReference>
<dbReference type="PANTHER" id="PTHR10071">
    <property type="entry name" value="TRANSCRIPTION FACTOR GATA FAMILY MEMBER"/>
    <property type="match status" value="1"/>
</dbReference>
<evidence type="ECO:0000256" key="9">
    <source>
        <dbReference type="SAM" id="MobiDB-lite"/>
    </source>
</evidence>
<comment type="subcellular location">
    <subcellularLocation>
        <location evidence="1">Nucleus</location>
    </subcellularLocation>
</comment>
<name>A0AAD5FXW6_9ASCO</name>
<dbReference type="GO" id="GO:0045944">
    <property type="term" value="P:positive regulation of transcription by RNA polymerase II"/>
    <property type="evidence" value="ECO:0007669"/>
    <property type="project" value="TreeGrafter"/>
</dbReference>
<dbReference type="PANTHER" id="PTHR10071:SF281">
    <property type="entry name" value="BOX A-BINDING FACTOR-RELATED"/>
    <property type="match status" value="1"/>
</dbReference>
<keyword evidence="4" id="KW-0862">Zinc</keyword>
<feature type="compositionally biased region" description="Polar residues" evidence="9">
    <location>
        <begin position="1"/>
        <end position="14"/>
    </location>
</feature>
<feature type="region of interest" description="Disordered" evidence="9">
    <location>
        <begin position="432"/>
        <end position="514"/>
    </location>
</feature>
<dbReference type="InterPro" id="IPR039355">
    <property type="entry name" value="Transcription_factor_GATA"/>
</dbReference>
<dbReference type="PROSITE" id="PS00344">
    <property type="entry name" value="GATA_ZN_FINGER_1"/>
    <property type="match status" value="1"/>
</dbReference>
<gene>
    <name evidence="11" type="ORF">KGF57_003714</name>
</gene>
<reference evidence="11 12" key="1">
    <citation type="journal article" date="2022" name="DNA Res.">
        <title>Genome analysis of five recently described species of the CUG-Ser clade uncovers Candida theae as a new hybrid lineage with pathogenic potential in the Candida parapsilosis species complex.</title>
        <authorList>
            <person name="Mixao V."/>
            <person name="Del Olmo V."/>
            <person name="Hegedusova E."/>
            <person name="Saus E."/>
            <person name="Pryszcz L."/>
            <person name="Cillingova A."/>
            <person name="Nosek J."/>
            <person name="Gabaldon T."/>
        </authorList>
    </citation>
    <scope>NUCLEOTIDE SEQUENCE [LARGE SCALE GENOMIC DNA]</scope>
    <source>
        <strain evidence="11 12">CBS 12239</strain>
    </source>
</reference>
<comment type="caution">
    <text evidence="11">The sequence shown here is derived from an EMBL/GenBank/DDBJ whole genome shotgun (WGS) entry which is preliminary data.</text>
</comment>
<keyword evidence="6" id="KW-0804">Transcription</keyword>
<dbReference type="InterPro" id="IPR013088">
    <property type="entry name" value="Znf_NHR/GATA"/>
</dbReference>
<feature type="compositionally biased region" description="Basic and acidic residues" evidence="9">
    <location>
        <begin position="486"/>
        <end position="509"/>
    </location>
</feature>
<feature type="compositionally biased region" description="Low complexity" evidence="9">
    <location>
        <begin position="30"/>
        <end position="42"/>
    </location>
</feature>
<dbReference type="InterPro" id="IPR000679">
    <property type="entry name" value="Znf_GATA"/>
</dbReference>
<keyword evidence="2" id="KW-0479">Metal-binding</keyword>
<dbReference type="EMBL" id="JAIHNG010000130">
    <property type="protein sequence ID" value="KAI5955581.1"/>
    <property type="molecule type" value="Genomic_DNA"/>
</dbReference>
<feature type="region of interest" description="Disordered" evidence="9">
    <location>
        <begin position="94"/>
        <end position="144"/>
    </location>
</feature>
<evidence type="ECO:0000256" key="5">
    <source>
        <dbReference type="ARBA" id="ARBA00023015"/>
    </source>
</evidence>
<evidence type="ECO:0000256" key="6">
    <source>
        <dbReference type="ARBA" id="ARBA00023163"/>
    </source>
</evidence>